<gene>
    <name evidence="1" type="ORF">K756_09760</name>
</gene>
<evidence type="ECO:0000313" key="2">
    <source>
        <dbReference type="Proteomes" id="UP000014672"/>
    </source>
</evidence>
<proteinExistence type="predicted"/>
<sequence length="140" mass="15818">MKKSELLKQFQREEQVNAERQKVREARRAELKAPLNNKVTCLVEFNGVAFELFLEVRKLAPLKANTDRPLLEKVCQAFANPHLPPQVDPVAYQQHLKNHLGLALQSLVIGLLIGQIESEQAQTEYLVSQLAKRGVNVALI</sequence>
<protein>
    <submittedName>
        <fullName evidence="1">Uncharacterized protein</fullName>
    </submittedName>
</protein>
<dbReference type="KEGG" id="hpaz:K756_09760"/>
<evidence type="ECO:0000313" key="1">
    <source>
        <dbReference type="EMBL" id="AGO17063.1"/>
    </source>
</evidence>
<name>A0A806J5Q6_GLAPU</name>
<accession>A0A806J5Q6</accession>
<dbReference type="AlphaFoldDB" id="A0A806J5Q6"/>
<dbReference type="Proteomes" id="UP000014672">
    <property type="component" value="Chromosome"/>
</dbReference>
<reference evidence="1 2" key="1">
    <citation type="journal article" date="2013" name="PLoS ONE">
        <title>Complete Genome Analysis of a Haemophilus parasuis Serovar 12 Strain from China.</title>
        <authorList>
            <person name="Li Y."/>
            <person name="Kwok A.H."/>
            <person name="Jiang J."/>
            <person name="Zou Y."/>
            <person name="Zheng F."/>
            <person name="Chen P."/>
            <person name="Hou C."/>
            <person name="Leung F.C."/>
            <person name="Jiang P."/>
        </authorList>
    </citation>
    <scope>NUCLEOTIDE SEQUENCE [LARGE SCALE GENOMIC DNA]</scope>
    <source>
        <strain evidence="1 2">ZJ0906</strain>
    </source>
</reference>
<organism evidence="1 2">
    <name type="scientific">Glaesserella parasuis ZJ0906</name>
    <dbReference type="NCBI Taxonomy" id="1322346"/>
    <lineage>
        <taxon>Bacteria</taxon>
        <taxon>Pseudomonadati</taxon>
        <taxon>Pseudomonadota</taxon>
        <taxon>Gammaproteobacteria</taxon>
        <taxon>Pasteurellales</taxon>
        <taxon>Pasteurellaceae</taxon>
        <taxon>Glaesserella</taxon>
    </lineage>
</organism>
<dbReference type="EMBL" id="CP005384">
    <property type="protein sequence ID" value="AGO17063.1"/>
    <property type="molecule type" value="Genomic_DNA"/>
</dbReference>